<proteinExistence type="predicted"/>
<accession>A0AA36JGR7</accession>
<comment type="caution">
    <text evidence="2">The sequence shown here is derived from an EMBL/GenBank/DDBJ whole genome shotgun (WGS) entry which is preliminary data.</text>
</comment>
<organism evidence="2 3">
    <name type="scientific">Effrenium voratum</name>
    <dbReference type="NCBI Taxonomy" id="2562239"/>
    <lineage>
        <taxon>Eukaryota</taxon>
        <taxon>Sar</taxon>
        <taxon>Alveolata</taxon>
        <taxon>Dinophyceae</taxon>
        <taxon>Suessiales</taxon>
        <taxon>Symbiodiniaceae</taxon>
        <taxon>Effrenium</taxon>
    </lineage>
</organism>
<evidence type="ECO:0000313" key="2">
    <source>
        <dbReference type="EMBL" id="CAJ1405917.1"/>
    </source>
</evidence>
<reference evidence="2" key="1">
    <citation type="submission" date="2023-08" db="EMBL/GenBank/DDBJ databases">
        <authorList>
            <person name="Chen Y."/>
            <person name="Shah S."/>
            <person name="Dougan E. K."/>
            <person name="Thang M."/>
            <person name="Chan C."/>
        </authorList>
    </citation>
    <scope>NUCLEOTIDE SEQUENCE</scope>
</reference>
<dbReference type="EMBL" id="CAUJNA010003607">
    <property type="protein sequence ID" value="CAJ1405917.1"/>
    <property type="molecule type" value="Genomic_DNA"/>
</dbReference>
<protein>
    <submittedName>
        <fullName evidence="2">Uncharacterized protein</fullName>
    </submittedName>
</protein>
<keyword evidence="3" id="KW-1185">Reference proteome</keyword>
<feature type="compositionally biased region" description="Polar residues" evidence="1">
    <location>
        <begin position="51"/>
        <end position="60"/>
    </location>
</feature>
<name>A0AA36JGR7_9DINO</name>
<evidence type="ECO:0000256" key="1">
    <source>
        <dbReference type="SAM" id="MobiDB-lite"/>
    </source>
</evidence>
<dbReference type="Proteomes" id="UP001178507">
    <property type="component" value="Unassembled WGS sequence"/>
</dbReference>
<evidence type="ECO:0000313" key="3">
    <source>
        <dbReference type="Proteomes" id="UP001178507"/>
    </source>
</evidence>
<dbReference type="AlphaFoldDB" id="A0AA36JGR7"/>
<sequence>MDRRVTNLEDCLEDKLYDLVRLDVNKHAAMQTGHLQEMEQKVEKLVHTLHTPSGHESASLYQPPGPLGSRDTWRQQFRSALNDSTYVKRALQTNSRLDLSDSTARP</sequence>
<feature type="region of interest" description="Disordered" evidence="1">
    <location>
        <begin position="51"/>
        <end position="71"/>
    </location>
</feature>
<gene>
    <name evidence="2" type="ORF">EVOR1521_LOCUS28006</name>
</gene>